<feature type="region of interest" description="Disordered" evidence="1">
    <location>
        <begin position="396"/>
        <end position="426"/>
    </location>
</feature>
<dbReference type="VEuPathDB" id="CryptoDB:Vbra_7787"/>
<evidence type="ECO:0008006" key="4">
    <source>
        <dbReference type="Google" id="ProtNLM"/>
    </source>
</evidence>
<dbReference type="InterPro" id="IPR011009">
    <property type="entry name" value="Kinase-like_dom_sf"/>
</dbReference>
<organism evidence="2 3">
    <name type="scientific">Vitrella brassicaformis (strain CCMP3155)</name>
    <dbReference type="NCBI Taxonomy" id="1169540"/>
    <lineage>
        <taxon>Eukaryota</taxon>
        <taxon>Sar</taxon>
        <taxon>Alveolata</taxon>
        <taxon>Colpodellida</taxon>
        <taxon>Vitrellaceae</taxon>
        <taxon>Vitrella</taxon>
    </lineage>
</organism>
<dbReference type="SUPFAM" id="SSF56112">
    <property type="entry name" value="Protein kinase-like (PK-like)"/>
    <property type="match status" value="1"/>
</dbReference>
<evidence type="ECO:0000256" key="1">
    <source>
        <dbReference type="SAM" id="MobiDB-lite"/>
    </source>
</evidence>
<dbReference type="InParanoid" id="A0A0G4ELR4"/>
<sequence>MRLIRNTLLRLDPSPAQYRQLVKTALASLRRIHEAGLVHGDSNGGNVLVVWEGGGAVLEGRFGVSWLDFEMVHTIAEAEEPIPLPSSVHHIDPPPPPPPHYDPAAALRVTNTLIDTIAAATSSSSSSDTPPAIPHPPPLSSSTTAPLAARPMYIRQRFFRQDPYESLYDENFAVPAREGADAMRTVLRGEASMRADLVAECSAMVTKEVAKERYDWLQGCVERRLAWEAERGAEKDDEAMADINMALTLIREGMAPNEGERNSLDKLLRTCRATYGAMGGGESGGYATEQVTAEGLDEVSARVSKFLQGAERQARQAEADQRLEEMLRVEDDVDEADLEDDMVPDTDWRPPCILRYEAEEAARRQKEEDHPNRIWRPHEKKRCLVCGVRAHDQVGGLRDGAHHRRGRRAHPPAVLHRPHRPAAAPPPHYDPAAALRVVATMVDAVAKDSSAAPTTTAQQHHHGPFSRSADVYSVCSVAAVVLLGPSMDADGGRRNLQLYHDGRHFFRESSCEPLYDAHFAGPAREGADFMWAALRREPAVREQLVTDCSRVVTMEAAPERYVWLLGCVEKRLE</sequence>
<dbReference type="Proteomes" id="UP000041254">
    <property type="component" value="Unassembled WGS sequence"/>
</dbReference>
<feature type="compositionally biased region" description="Low complexity" evidence="1">
    <location>
        <begin position="120"/>
        <end position="130"/>
    </location>
</feature>
<evidence type="ECO:0000313" key="2">
    <source>
        <dbReference type="EMBL" id="CEL97912.1"/>
    </source>
</evidence>
<keyword evidence="3" id="KW-1185">Reference proteome</keyword>
<name>A0A0G4ELR4_VITBC</name>
<feature type="region of interest" description="Disordered" evidence="1">
    <location>
        <begin position="120"/>
        <end position="146"/>
    </location>
</feature>
<reference evidence="2 3" key="1">
    <citation type="submission" date="2014-11" db="EMBL/GenBank/DDBJ databases">
        <authorList>
            <person name="Zhu J."/>
            <person name="Qi W."/>
            <person name="Song R."/>
        </authorList>
    </citation>
    <scope>NUCLEOTIDE SEQUENCE [LARGE SCALE GENOMIC DNA]</scope>
</reference>
<feature type="compositionally biased region" description="Basic residues" evidence="1">
    <location>
        <begin position="401"/>
        <end position="420"/>
    </location>
</feature>
<protein>
    <recommendedName>
        <fullName evidence="4">Protein kinase domain-containing protein</fullName>
    </recommendedName>
</protein>
<gene>
    <name evidence="2" type="ORF">Vbra_7787</name>
</gene>
<proteinExistence type="predicted"/>
<accession>A0A0G4ELR4</accession>
<evidence type="ECO:0000313" key="3">
    <source>
        <dbReference type="Proteomes" id="UP000041254"/>
    </source>
</evidence>
<dbReference type="AlphaFoldDB" id="A0A0G4ELR4"/>
<dbReference type="EMBL" id="CDMY01000258">
    <property type="protein sequence ID" value="CEL97912.1"/>
    <property type="molecule type" value="Genomic_DNA"/>
</dbReference>